<feature type="chain" id="PRO_5041980245" evidence="1">
    <location>
        <begin position="35"/>
        <end position="274"/>
    </location>
</feature>
<dbReference type="AlphaFoldDB" id="A0AAF0I3Y3"/>
<dbReference type="Proteomes" id="UP001218638">
    <property type="component" value="Chromosome"/>
</dbReference>
<organism evidence="2 3">
    <name type="scientific">Synoicihabitans lomoniglobus</name>
    <dbReference type="NCBI Taxonomy" id="2909285"/>
    <lineage>
        <taxon>Bacteria</taxon>
        <taxon>Pseudomonadati</taxon>
        <taxon>Verrucomicrobiota</taxon>
        <taxon>Opitutia</taxon>
        <taxon>Opitutales</taxon>
        <taxon>Opitutaceae</taxon>
        <taxon>Synoicihabitans</taxon>
    </lineage>
</organism>
<name>A0AAF0I3Y3_9BACT</name>
<evidence type="ECO:0000313" key="2">
    <source>
        <dbReference type="EMBL" id="WED66434.1"/>
    </source>
</evidence>
<dbReference type="InterPro" id="IPR007788">
    <property type="entry name" value="QCT"/>
</dbReference>
<gene>
    <name evidence="2" type="ORF">PXH66_06185</name>
</gene>
<dbReference type="PANTHER" id="PTHR31270">
    <property type="entry name" value="GLUTAMINYL-PEPTIDE CYCLOTRANSFERASE"/>
    <property type="match status" value="1"/>
</dbReference>
<proteinExistence type="predicted"/>
<dbReference type="InterPro" id="IPR015943">
    <property type="entry name" value="WD40/YVTN_repeat-like_dom_sf"/>
</dbReference>
<dbReference type="Pfam" id="PF05096">
    <property type="entry name" value="Glu_cyclase_2"/>
    <property type="match status" value="1"/>
</dbReference>
<keyword evidence="1" id="KW-0732">Signal</keyword>
<dbReference type="Gene3D" id="2.130.10.10">
    <property type="entry name" value="YVTN repeat-like/Quinoprotein amine dehydrogenase"/>
    <property type="match status" value="1"/>
</dbReference>
<feature type="signal peptide" evidence="1">
    <location>
        <begin position="1"/>
        <end position="34"/>
    </location>
</feature>
<dbReference type="PANTHER" id="PTHR31270:SF1">
    <property type="entry name" value="GLUTAMINYL-PEPTIDE CYCLOTRANSFERASE"/>
    <property type="match status" value="1"/>
</dbReference>
<accession>A0AAF0I3Y3</accession>
<dbReference type="RefSeq" id="WP_330927720.1">
    <property type="nucleotide sequence ID" value="NZ_CP119075.1"/>
</dbReference>
<keyword evidence="3" id="KW-1185">Reference proteome</keyword>
<sequence>MPTFTSHLIIARWRLGIALWCGALAAGSTSAAEAEENAPPAEPTRYGFEIVHRWPHDPEAFTQGLLFHDGMLLESTGMNGHSSLRRVDLTTGKVRQRVEVNPLFFAEGLTVIGTKAYQLTWRSRTGFIYDVDSLELVDQFPYPTEGWGLTTDGESLIMSDGSNSIHFLDAHSFAHQRTVEVVFNGQPVHRLNELEYIGGEIYANIWQTHHIVRIDPKDGRITGIIDLTGLEPTDDRRHRADVLNGIAYDEAGDRLFVTGKYWSELFEIRLVPQT</sequence>
<reference evidence="2" key="1">
    <citation type="submission" date="2023-03" db="EMBL/GenBank/DDBJ databases">
        <title>Lomoglobus Profundus gen. nov., sp. nov., a novel member of the phylum Verrucomicrobia, isolated from deep-marine sediment of South China Sea.</title>
        <authorList>
            <person name="Ahmad T."/>
            <person name="Ishaq S.E."/>
            <person name="Wang F."/>
        </authorList>
    </citation>
    <scope>NUCLEOTIDE SEQUENCE</scope>
    <source>
        <strain evidence="2">LMO-M01</strain>
    </source>
</reference>
<protein>
    <submittedName>
        <fullName evidence="2">Glutaminyl-peptide cyclotransferase</fullName>
    </submittedName>
</protein>
<evidence type="ECO:0000256" key="1">
    <source>
        <dbReference type="SAM" id="SignalP"/>
    </source>
</evidence>
<dbReference type="InterPro" id="IPR011044">
    <property type="entry name" value="Quino_amine_DH_bsu"/>
</dbReference>
<dbReference type="SUPFAM" id="SSF50969">
    <property type="entry name" value="YVTN repeat-like/Quinoprotein amine dehydrogenase"/>
    <property type="match status" value="1"/>
</dbReference>
<dbReference type="EMBL" id="CP119075">
    <property type="protein sequence ID" value="WED66434.1"/>
    <property type="molecule type" value="Genomic_DNA"/>
</dbReference>
<evidence type="ECO:0000313" key="3">
    <source>
        <dbReference type="Proteomes" id="UP001218638"/>
    </source>
</evidence>
<dbReference type="KEGG" id="slom:PXH66_06185"/>
<dbReference type="GO" id="GO:0016603">
    <property type="term" value="F:glutaminyl-peptide cyclotransferase activity"/>
    <property type="evidence" value="ECO:0007669"/>
    <property type="project" value="InterPro"/>
</dbReference>